<reference evidence="2" key="1">
    <citation type="journal article" date="2014" name="Int. J. Syst. Evol. Microbiol.">
        <title>Complete genome of a new Firmicutes species belonging to the dominant human colonic microbiota ('Ruminococcus bicirculans') reveals two chromosomes and a selective capacity to utilize plant glucans.</title>
        <authorList>
            <consortium name="NISC Comparative Sequencing Program"/>
            <person name="Wegmann U."/>
            <person name="Louis P."/>
            <person name="Goesmann A."/>
            <person name="Henrissat B."/>
            <person name="Duncan S.H."/>
            <person name="Flint H.J."/>
        </authorList>
    </citation>
    <scope>NUCLEOTIDE SEQUENCE</scope>
    <source>
        <strain evidence="2">NBRC 103855</strain>
    </source>
</reference>
<accession>A0ABQ5UC53</accession>
<evidence type="ECO:0000313" key="3">
    <source>
        <dbReference type="Proteomes" id="UP001161406"/>
    </source>
</evidence>
<evidence type="ECO:0000259" key="1">
    <source>
        <dbReference type="Pfam" id="PF13474"/>
    </source>
</evidence>
<comment type="caution">
    <text evidence="2">The sequence shown here is derived from an EMBL/GenBank/DDBJ whole genome shotgun (WGS) entry which is preliminary data.</text>
</comment>
<keyword evidence="3" id="KW-1185">Reference proteome</keyword>
<sequence>MDRATPEAVMAAYAERINRHDFELLTPLIDDDATFWFSSGSYRGMEAARAAFERTWQRLADETYWLQDLRWIAKADEAACCIYSFHWQTTLEGQIIRGSGRGTTVLGKRDGIWRILHEHLSAFPE</sequence>
<evidence type="ECO:0000313" key="2">
    <source>
        <dbReference type="EMBL" id="GLQ09421.1"/>
    </source>
</evidence>
<dbReference type="SUPFAM" id="SSF54427">
    <property type="entry name" value="NTF2-like"/>
    <property type="match status" value="1"/>
</dbReference>
<dbReference type="InterPro" id="IPR032710">
    <property type="entry name" value="NTF2-like_dom_sf"/>
</dbReference>
<dbReference type="Pfam" id="PF13474">
    <property type="entry name" value="SnoaL_3"/>
    <property type="match status" value="1"/>
</dbReference>
<feature type="domain" description="SnoaL-like" evidence="1">
    <location>
        <begin position="7"/>
        <end position="122"/>
    </location>
</feature>
<dbReference type="EMBL" id="BSNG01000001">
    <property type="protein sequence ID" value="GLQ09421.1"/>
    <property type="molecule type" value="Genomic_DNA"/>
</dbReference>
<dbReference type="Gene3D" id="3.10.450.50">
    <property type="match status" value="1"/>
</dbReference>
<dbReference type="InterPro" id="IPR037401">
    <property type="entry name" value="SnoaL-like"/>
</dbReference>
<dbReference type="Proteomes" id="UP001161406">
    <property type="component" value="Unassembled WGS sequence"/>
</dbReference>
<protein>
    <recommendedName>
        <fullName evidence="1">SnoaL-like domain-containing protein</fullName>
    </recommendedName>
</protein>
<proteinExistence type="predicted"/>
<organism evidence="2 3">
    <name type="scientific">Devosia yakushimensis</name>
    <dbReference type="NCBI Taxonomy" id="470028"/>
    <lineage>
        <taxon>Bacteria</taxon>
        <taxon>Pseudomonadati</taxon>
        <taxon>Pseudomonadota</taxon>
        <taxon>Alphaproteobacteria</taxon>
        <taxon>Hyphomicrobiales</taxon>
        <taxon>Devosiaceae</taxon>
        <taxon>Devosia</taxon>
    </lineage>
</organism>
<reference evidence="2" key="2">
    <citation type="submission" date="2023-01" db="EMBL/GenBank/DDBJ databases">
        <title>Draft genome sequence of Devosia yakushimensis strain NBRC 103855.</title>
        <authorList>
            <person name="Sun Q."/>
            <person name="Mori K."/>
        </authorList>
    </citation>
    <scope>NUCLEOTIDE SEQUENCE</scope>
    <source>
        <strain evidence="2">NBRC 103855</strain>
    </source>
</reference>
<gene>
    <name evidence="2" type="ORF">GCM10007913_13530</name>
</gene>
<name>A0ABQ5UC53_9HYPH</name>